<feature type="domain" description="DUF7700" evidence="1">
    <location>
        <begin position="21"/>
        <end position="134"/>
    </location>
</feature>
<reference evidence="2" key="1">
    <citation type="submission" date="2019-03" db="EMBL/GenBank/DDBJ databases">
        <title>Lake Tanganyika Metagenome-Assembled Genomes (MAGs).</title>
        <authorList>
            <person name="Tran P."/>
        </authorList>
    </citation>
    <scope>NUCLEOTIDE SEQUENCE</scope>
    <source>
        <strain evidence="2">K_DeepCast_65m_m2_066</strain>
    </source>
</reference>
<dbReference type="Proteomes" id="UP000712673">
    <property type="component" value="Unassembled WGS sequence"/>
</dbReference>
<organism evidence="2 3">
    <name type="scientific">Tectimicrobiota bacterium</name>
    <dbReference type="NCBI Taxonomy" id="2528274"/>
    <lineage>
        <taxon>Bacteria</taxon>
        <taxon>Pseudomonadati</taxon>
        <taxon>Nitrospinota/Tectimicrobiota group</taxon>
        <taxon>Candidatus Tectimicrobiota</taxon>
    </lineage>
</organism>
<evidence type="ECO:0000313" key="2">
    <source>
        <dbReference type="EMBL" id="MBM3224248.1"/>
    </source>
</evidence>
<dbReference type="EMBL" id="VGLS01000284">
    <property type="protein sequence ID" value="MBM3224248.1"/>
    <property type="molecule type" value="Genomic_DNA"/>
</dbReference>
<gene>
    <name evidence="2" type="ORF">FJZ47_10645</name>
</gene>
<name>A0A938B3Z1_UNCTE</name>
<dbReference type="Pfam" id="PF24777">
    <property type="entry name" value="DUF7700"/>
    <property type="match status" value="1"/>
</dbReference>
<dbReference type="InterPro" id="IPR056117">
    <property type="entry name" value="DUF7700"/>
</dbReference>
<dbReference type="AlphaFoldDB" id="A0A938B3Z1"/>
<evidence type="ECO:0000259" key="1">
    <source>
        <dbReference type="Pfam" id="PF24777"/>
    </source>
</evidence>
<protein>
    <recommendedName>
        <fullName evidence="1">DUF7700 domain-containing protein</fullName>
    </recommendedName>
</protein>
<evidence type="ECO:0000313" key="3">
    <source>
        <dbReference type="Proteomes" id="UP000712673"/>
    </source>
</evidence>
<accession>A0A938B3Z1</accession>
<proteinExistence type="predicted"/>
<sequence>MMPGELSATMGGETSGPEELIPAGAVTFGLEYRMLPGRDEGLCIHVYGNAMTGQDKALLRFDCFAVHPHYHYRNATVRTNERLELADTAEGDPLAWTLDKIKHRLPVMLMRGEAEHIAREMDQRDIDAALPKIVAWAATKAHLKGSRQSLEALLPGFGTFVHEQRCLSATQQDIQGTR</sequence>
<comment type="caution">
    <text evidence="2">The sequence shown here is derived from an EMBL/GenBank/DDBJ whole genome shotgun (WGS) entry which is preliminary data.</text>
</comment>